<dbReference type="RefSeq" id="WP_125554097.1">
    <property type="nucleotide sequence ID" value="NZ_JBHSSL010000019.1"/>
</dbReference>
<keyword evidence="3" id="KW-0963">Cytoplasm</keyword>
<keyword evidence="6" id="KW-0598">Phosphotransferase system</keyword>
<protein>
    <submittedName>
        <fullName evidence="9">PTS system mannose/fructose/N-acetylgalactosamine-transporter subunit IIB</fullName>
    </submittedName>
</protein>
<keyword evidence="2" id="KW-0813">Transport</keyword>
<dbReference type="Pfam" id="PF03830">
    <property type="entry name" value="PTSIIB_sorb"/>
    <property type="match status" value="1"/>
</dbReference>
<accession>A0ABW1R9H6</accession>
<comment type="caution">
    <text evidence="9">The sequence shown here is derived from an EMBL/GenBank/DDBJ whole genome shotgun (WGS) entry which is preliminary data.</text>
</comment>
<name>A0ABW1R9H6_9LACO</name>
<evidence type="ECO:0000256" key="4">
    <source>
        <dbReference type="ARBA" id="ARBA00022597"/>
    </source>
</evidence>
<evidence type="ECO:0000259" key="8">
    <source>
        <dbReference type="PROSITE" id="PS51101"/>
    </source>
</evidence>
<reference evidence="10" key="1">
    <citation type="journal article" date="2019" name="Int. J. Syst. Evol. Microbiol.">
        <title>The Global Catalogue of Microorganisms (GCM) 10K type strain sequencing project: providing services to taxonomists for standard genome sequencing and annotation.</title>
        <authorList>
            <consortium name="The Broad Institute Genomics Platform"/>
            <consortium name="The Broad Institute Genome Sequencing Center for Infectious Disease"/>
            <person name="Wu L."/>
            <person name="Ma J."/>
        </authorList>
    </citation>
    <scope>NUCLEOTIDE SEQUENCE [LARGE SCALE GENOMIC DNA]</scope>
    <source>
        <strain evidence="10">CCM 8904</strain>
    </source>
</reference>
<dbReference type="InterPro" id="IPR004720">
    <property type="entry name" value="PTS_IIB_sorbose-sp"/>
</dbReference>
<evidence type="ECO:0000256" key="6">
    <source>
        <dbReference type="ARBA" id="ARBA00022683"/>
    </source>
</evidence>
<feature type="domain" description="PTS EIIB type-4" evidence="8">
    <location>
        <begin position="5"/>
        <end position="164"/>
    </location>
</feature>
<keyword evidence="5" id="KW-0808">Transferase</keyword>
<evidence type="ECO:0000256" key="7">
    <source>
        <dbReference type="ARBA" id="ARBA00022777"/>
    </source>
</evidence>
<comment type="subcellular location">
    <subcellularLocation>
        <location evidence="1">Cytoplasm</location>
    </subcellularLocation>
</comment>
<evidence type="ECO:0000313" key="10">
    <source>
        <dbReference type="Proteomes" id="UP001596289"/>
    </source>
</evidence>
<keyword evidence="7" id="KW-0418">Kinase</keyword>
<sequence>MSELTDKGIVNVRVDERLIHGQVATMWTNSLKTTRIMVVDDRVVKNSIEKMALKTAVPSGIKLSILTAKGAAERINAGNYIGQRVFLLVKAPQTLKKLLDGGVPLELVNVGNMSQKDGAKSVKKSVAVTDDDIETFHYLDQKGVRLVAQMVPSENAEDFMKLLK</sequence>
<evidence type="ECO:0000256" key="5">
    <source>
        <dbReference type="ARBA" id="ARBA00022679"/>
    </source>
</evidence>
<keyword evidence="10" id="KW-1185">Reference proteome</keyword>
<evidence type="ECO:0000256" key="1">
    <source>
        <dbReference type="ARBA" id="ARBA00004496"/>
    </source>
</evidence>
<organism evidence="9 10">
    <name type="scientific">Loigolactobacillus jiayinensis</name>
    <dbReference type="NCBI Taxonomy" id="2486016"/>
    <lineage>
        <taxon>Bacteria</taxon>
        <taxon>Bacillati</taxon>
        <taxon>Bacillota</taxon>
        <taxon>Bacilli</taxon>
        <taxon>Lactobacillales</taxon>
        <taxon>Lactobacillaceae</taxon>
        <taxon>Loigolactobacillus</taxon>
    </lineage>
</organism>
<keyword evidence="4" id="KW-0762">Sugar transport</keyword>
<proteinExistence type="predicted"/>
<dbReference type="Proteomes" id="UP001596289">
    <property type="component" value="Unassembled WGS sequence"/>
</dbReference>
<dbReference type="CDD" id="cd00001">
    <property type="entry name" value="PTS_IIB_man"/>
    <property type="match status" value="1"/>
</dbReference>
<dbReference type="InterPro" id="IPR036667">
    <property type="entry name" value="PTS_IIB_sorbose-sp_sf"/>
</dbReference>
<dbReference type="SUPFAM" id="SSF52728">
    <property type="entry name" value="PTS IIb component"/>
    <property type="match status" value="1"/>
</dbReference>
<dbReference type="Gene3D" id="3.40.35.10">
    <property type="entry name" value="Phosphotransferase system, sorbose subfamily IIB component"/>
    <property type="match status" value="1"/>
</dbReference>
<dbReference type="EMBL" id="JBHSSL010000019">
    <property type="protein sequence ID" value="MFC6169541.1"/>
    <property type="molecule type" value="Genomic_DNA"/>
</dbReference>
<evidence type="ECO:0000256" key="2">
    <source>
        <dbReference type="ARBA" id="ARBA00022448"/>
    </source>
</evidence>
<gene>
    <name evidence="9" type="ORF">ACFQGP_02985</name>
</gene>
<dbReference type="PROSITE" id="PS51101">
    <property type="entry name" value="PTS_EIIB_TYPE_4"/>
    <property type="match status" value="1"/>
</dbReference>
<evidence type="ECO:0000256" key="3">
    <source>
        <dbReference type="ARBA" id="ARBA00022490"/>
    </source>
</evidence>
<evidence type="ECO:0000313" key="9">
    <source>
        <dbReference type="EMBL" id="MFC6169541.1"/>
    </source>
</evidence>